<name>A0A9D1EWX0_9BACT</name>
<gene>
    <name evidence="1" type="ORF">IAC10_00135</name>
</gene>
<evidence type="ECO:0000313" key="1">
    <source>
        <dbReference type="EMBL" id="HIS35025.1"/>
    </source>
</evidence>
<organism evidence="1 2">
    <name type="scientific">Candidatus Scatousia excrementigallinarum</name>
    <dbReference type="NCBI Taxonomy" id="2840935"/>
    <lineage>
        <taxon>Bacteria</taxon>
        <taxon>Candidatus Scatousia</taxon>
    </lineage>
</organism>
<accession>A0A9D1EWX0</accession>
<comment type="caution">
    <text evidence="1">The sequence shown here is derived from an EMBL/GenBank/DDBJ whole genome shotgun (WGS) entry which is preliminary data.</text>
</comment>
<sequence length="66" mass="7562">MKKYKITIEEMISQTFDVEADSLEKALEIAEHNYKTGKFVLAPGDLVCKQICGEDADGHCTEWYEF</sequence>
<dbReference type="Proteomes" id="UP000823928">
    <property type="component" value="Unassembled WGS sequence"/>
</dbReference>
<dbReference type="AlphaFoldDB" id="A0A9D1EWX0"/>
<protein>
    <submittedName>
        <fullName evidence="1">Uncharacterized protein</fullName>
    </submittedName>
</protein>
<proteinExistence type="predicted"/>
<reference evidence="1" key="1">
    <citation type="submission" date="2020-10" db="EMBL/GenBank/DDBJ databases">
        <authorList>
            <person name="Gilroy R."/>
        </authorList>
    </citation>
    <scope>NUCLEOTIDE SEQUENCE</scope>
    <source>
        <strain evidence="1">6276</strain>
    </source>
</reference>
<dbReference type="EMBL" id="DVIU01000003">
    <property type="protein sequence ID" value="HIS35025.1"/>
    <property type="molecule type" value="Genomic_DNA"/>
</dbReference>
<evidence type="ECO:0000313" key="2">
    <source>
        <dbReference type="Proteomes" id="UP000823928"/>
    </source>
</evidence>
<reference evidence="1" key="2">
    <citation type="journal article" date="2021" name="PeerJ">
        <title>Extensive microbial diversity within the chicken gut microbiome revealed by metagenomics and culture.</title>
        <authorList>
            <person name="Gilroy R."/>
            <person name="Ravi A."/>
            <person name="Getino M."/>
            <person name="Pursley I."/>
            <person name="Horton D.L."/>
            <person name="Alikhan N.F."/>
            <person name="Baker D."/>
            <person name="Gharbi K."/>
            <person name="Hall N."/>
            <person name="Watson M."/>
            <person name="Adriaenssens E.M."/>
            <person name="Foster-Nyarko E."/>
            <person name="Jarju S."/>
            <person name="Secka A."/>
            <person name="Antonio M."/>
            <person name="Oren A."/>
            <person name="Chaudhuri R.R."/>
            <person name="La Ragione R."/>
            <person name="Hildebrand F."/>
            <person name="Pallen M.J."/>
        </authorList>
    </citation>
    <scope>NUCLEOTIDE SEQUENCE</scope>
    <source>
        <strain evidence="1">6276</strain>
    </source>
</reference>